<feature type="transmembrane region" description="Helical" evidence="2">
    <location>
        <begin position="20"/>
        <end position="44"/>
    </location>
</feature>
<dbReference type="AlphaFoldDB" id="A0A2K9Z2V6"/>
<keyword evidence="2" id="KW-0472">Membrane</keyword>
<dbReference type="Proteomes" id="UP000238523">
    <property type="component" value="Chromosome"/>
</dbReference>
<feature type="region of interest" description="Disordered" evidence="1">
    <location>
        <begin position="54"/>
        <end position="81"/>
    </location>
</feature>
<feature type="compositionally biased region" description="Basic residues" evidence="1">
    <location>
        <begin position="61"/>
        <end position="75"/>
    </location>
</feature>
<accession>A0A2K9Z2V6</accession>
<organism evidence="3 4">
    <name type="scientific">Rhizobium leguminosarum</name>
    <dbReference type="NCBI Taxonomy" id="384"/>
    <lineage>
        <taxon>Bacteria</taxon>
        <taxon>Pseudomonadati</taxon>
        <taxon>Pseudomonadota</taxon>
        <taxon>Alphaproteobacteria</taxon>
        <taxon>Hyphomicrobiales</taxon>
        <taxon>Rhizobiaceae</taxon>
        <taxon>Rhizobium/Agrobacterium group</taxon>
        <taxon>Rhizobium</taxon>
    </lineage>
</organism>
<reference evidence="3 4" key="1">
    <citation type="submission" date="2017-11" db="EMBL/GenBank/DDBJ databases">
        <title>Complete genome of Rhizobium leguminosarum Norway, an ineffective micro-symbiont.</title>
        <authorList>
            <person name="Hoffrichter A."/>
            <person name="Liang J."/>
            <person name="Brachmann A."/>
            <person name="Marin M."/>
        </authorList>
    </citation>
    <scope>NUCLEOTIDE SEQUENCE [LARGE SCALE GENOMIC DNA]</scope>
    <source>
        <strain evidence="3 4">Norway</strain>
    </source>
</reference>
<gene>
    <name evidence="3" type="ORF">CUJ84_Chr002198</name>
</gene>
<evidence type="ECO:0000256" key="2">
    <source>
        <dbReference type="SAM" id="Phobius"/>
    </source>
</evidence>
<sequence length="81" mass="9061">MWTNAGQRRPAAPTAGYVNLALPSVAAIWFVVLGLIVTTIGDLSEVVHEPVRGRPVDSGFRRRRRRQDRHPKSFRRASGPE</sequence>
<protein>
    <submittedName>
        <fullName evidence="3">Uncharacterized protein</fullName>
    </submittedName>
</protein>
<evidence type="ECO:0000256" key="1">
    <source>
        <dbReference type="SAM" id="MobiDB-lite"/>
    </source>
</evidence>
<proteinExistence type="predicted"/>
<keyword evidence="2" id="KW-1133">Transmembrane helix</keyword>
<evidence type="ECO:0000313" key="3">
    <source>
        <dbReference type="EMBL" id="AUW42562.1"/>
    </source>
</evidence>
<keyword evidence="2" id="KW-0812">Transmembrane</keyword>
<evidence type="ECO:0000313" key="4">
    <source>
        <dbReference type="Proteomes" id="UP000238523"/>
    </source>
</evidence>
<name>A0A2K9Z2V6_RHILE</name>
<dbReference type="EMBL" id="CP025012">
    <property type="protein sequence ID" value="AUW42562.1"/>
    <property type="molecule type" value="Genomic_DNA"/>
</dbReference>